<dbReference type="AlphaFoldDB" id="A0A0G0JRQ5"/>
<feature type="transmembrane region" description="Helical" evidence="1">
    <location>
        <begin position="7"/>
        <end position="30"/>
    </location>
</feature>
<dbReference type="EMBL" id="LBUP01000008">
    <property type="protein sequence ID" value="KKQ65795.1"/>
    <property type="molecule type" value="Genomic_DNA"/>
</dbReference>
<organism evidence="2 3">
    <name type="scientific">Candidatus Daviesbacteria bacterium GW2011_GWA2_38_24</name>
    <dbReference type="NCBI Taxonomy" id="1618422"/>
    <lineage>
        <taxon>Bacteria</taxon>
        <taxon>Candidatus Daviesiibacteriota</taxon>
    </lineage>
</organism>
<evidence type="ECO:0000313" key="2">
    <source>
        <dbReference type="EMBL" id="KKQ65795.1"/>
    </source>
</evidence>
<name>A0A0G0JRQ5_9BACT</name>
<proteinExistence type="predicted"/>
<gene>
    <name evidence="2" type="ORF">US86_C0008G0018</name>
</gene>
<sequence length="78" mass="8308">MQTAKVVGILYALLSAVILVPMGIIMIVSGANGNPIGAWLTLLGPIFYGLITFVMIAILSLVYNFISKKIGGIEIELE</sequence>
<keyword evidence="1" id="KW-0472">Membrane</keyword>
<accession>A0A0G0JRQ5</accession>
<comment type="caution">
    <text evidence="2">The sequence shown here is derived from an EMBL/GenBank/DDBJ whole genome shotgun (WGS) entry which is preliminary data.</text>
</comment>
<evidence type="ECO:0000256" key="1">
    <source>
        <dbReference type="SAM" id="Phobius"/>
    </source>
</evidence>
<feature type="transmembrane region" description="Helical" evidence="1">
    <location>
        <begin position="36"/>
        <end position="63"/>
    </location>
</feature>
<keyword evidence="1" id="KW-1133">Transmembrane helix</keyword>
<protein>
    <recommendedName>
        <fullName evidence="4">DUF3566 domain-containing protein</fullName>
    </recommendedName>
</protein>
<evidence type="ECO:0008006" key="4">
    <source>
        <dbReference type="Google" id="ProtNLM"/>
    </source>
</evidence>
<evidence type="ECO:0000313" key="3">
    <source>
        <dbReference type="Proteomes" id="UP000034235"/>
    </source>
</evidence>
<reference evidence="2 3" key="1">
    <citation type="journal article" date="2015" name="Nature">
        <title>rRNA introns, odd ribosomes, and small enigmatic genomes across a large radiation of phyla.</title>
        <authorList>
            <person name="Brown C.T."/>
            <person name="Hug L.A."/>
            <person name="Thomas B.C."/>
            <person name="Sharon I."/>
            <person name="Castelle C.J."/>
            <person name="Singh A."/>
            <person name="Wilkins M.J."/>
            <person name="Williams K.H."/>
            <person name="Banfield J.F."/>
        </authorList>
    </citation>
    <scope>NUCLEOTIDE SEQUENCE [LARGE SCALE GENOMIC DNA]</scope>
</reference>
<keyword evidence="1" id="KW-0812">Transmembrane</keyword>
<dbReference type="Proteomes" id="UP000034235">
    <property type="component" value="Unassembled WGS sequence"/>
</dbReference>